<gene>
    <name evidence="1" type="ORF">NE535_07010</name>
</gene>
<dbReference type="Proteomes" id="UP001155546">
    <property type="component" value="Unassembled WGS sequence"/>
</dbReference>
<accession>A0A9X2WLV8</accession>
<dbReference type="EMBL" id="JAMTCD010000006">
    <property type="protein sequence ID" value="MCT7941545.1"/>
    <property type="molecule type" value="Genomic_DNA"/>
</dbReference>
<organism evidence="1 2">
    <name type="scientific">Shewanella holmiensis</name>
    <dbReference type="NCBI Taxonomy" id="2952222"/>
    <lineage>
        <taxon>Bacteria</taxon>
        <taxon>Pseudomonadati</taxon>
        <taxon>Pseudomonadota</taxon>
        <taxon>Gammaproteobacteria</taxon>
        <taxon>Alteromonadales</taxon>
        <taxon>Shewanellaceae</taxon>
        <taxon>Shewanella</taxon>
    </lineage>
</organism>
<proteinExistence type="predicted"/>
<evidence type="ECO:0000313" key="1">
    <source>
        <dbReference type="EMBL" id="MCT7941545.1"/>
    </source>
</evidence>
<comment type="caution">
    <text evidence="1">The sequence shown here is derived from an EMBL/GenBank/DDBJ whole genome shotgun (WGS) entry which is preliminary data.</text>
</comment>
<dbReference type="RefSeq" id="WP_261297934.1">
    <property type="nucleotide sequence ID" value="NZ_JAMTCD010000006.1"/>
</dbReference>
<dbReference type="AlphaFoldDB" id="A0A9X2WLV8"/>
<reference evidence="1" key="1">
    <citation type="journal article" date="2023" name="Int. J. Syst. Evol. Microbiol.">
        <title>&lt;i&gt;Shewanella septentrionalis&lt;/i&gt; sp. nov. and &lt;i&gt;Shewanella holmiensis&lt;/i&gt; sp. nov., isolated from Baltic Sea water and sediments.</title>
        <authorList>
            <person name="Martin-Rodriguez A.J."/>
            <person name="Thorell K."/>
            <person name="Joffre E."/>
            <person name="Jensie-Markopoulos S."/>
            <person name="Moore E.R.B."/>
            <person name="Sjoling A."/>
        </authorList>
    </citation>
    <scope>NUCLEOTIDE SEQUENCE</scope>
    <source>
        <strain evidence="1">SP1S2-7</strain>
    </source>
</reference>
<keyword evidence="2" id="KW-1185">Reference proteome</keyword>
<evidence type="ECO:0000313" key="2">
    <source>
        <dbReference type="Proteomes" id="UP001155546"/>
    </source>
</evidence>
<protein>
    <submittedName>
        <fullName evidence="1">Uncharacterized protein</fullName>
    </submittedName>
</protein>
<sequence length="85" mass="9559">MPRFKCLDLLADDVSKFDAELDRLSPPLSQGEHVTFTAPHESRLNQANLLKDSTDEPTKDWANALLPSDVLQRLKQTDGEIDNPK</sequence>
<name>A0A9X2WLV8_9GAMM</name>